<dbReference type="OrthoDB" id="418145at2"/>
<reference evidence="4" key="1">
    <citation type="journal article" date="2011" name="MBio">
        <title>Novel metabolic attributes of the genus Cyanothece, comprising a group of unicellular nitrogen-fixing Cyanobacteria.</title>
        <authorList>
            <person name="Bandyopadhyay A."/>
            <person name="Elvitigala T."/>
            <person name="Welsh E."/>
            <person name="Stockel J."/>
            <person name="Liberton M."/>
            <person name="Min H."/>
            <person name="Sherman L.A."/>
            <person name="Pakrasi H.B."/>
        </authorList>
    </citation>
    <scope>NUCLEOTIDE SEQUENCE [LARGE SCALE GENOMIC DNA]</scope>
    <source>
        <strain evidence="4">PCC 7424</strain>
    </source>
</reference>
<dbReference type="InterPro" id="IPR027372">
    <property type="entry name" value="Phytase-like_dom"/>
</dbReference>
<dbReference type="Pfam" id="PF13449">
    <property type="entry name" value="Phytase-like"/>
    <property type="match status" value="1"/>
</dbReference>
<keyword evidence="1" id="KW-0732">Signal</keyword>
<feature type="chain" id="PRO_5002856431" description="Phytase-like domain-containing protein" evidence="1">
    <location>
        <begin position="25"/>
        <end position="494"/>
    </location>
</feature>
<dbReference type="InterPro" id="IPR011042">
    <property type="entry name" value="6-blade_b-propeller_TolB-like"/>
</dbReference>
<dbReference type="NCBIfam" id="TIGR02595">
    <property type="entry name" value="PEP_CTERM"/>
    <property type="match status" value="1"/>
</dbReference>
<name>B7KDN3_GLOC7</name>
<dbReference type="STRING" id="65393.PCC7424_1903"/>
<dbReference type="PANTHER" id="PTHR37957">
    <property type="entry name" value="BLR7070 PROTEIN"/>
    <property type="match status" value="1"/>
</dbReference>
<dbReference type="AlphaFoldDB" id="B7KDN3"/>
<dbReference type="Proteomes" id="UP000002384">
    <property type="component" value="Chromosome"/>
</dbReference>
<evidence type="ECO:0000313" key="4">
    <source>
        <dbReference type="Proteomes" id="UP000002384"/>
    </source>
</evidence>
<proteinExistence type="predicted"/>
<dbReference type="EMBL" id="CP001291">
    <property type="protein sequence ID" value="ACK70335.1"/>
    <property type="molecule type" value="Genomic_DNA"/>
</dbReference>
<evidence type="ECO:0000259" key="2">
    <source>
        <dbReference type="Pfam" id="PF13449"/>
    </source>
</evidence>
<dbReference type="InterPro" id="IPR026374">
    <property type="entry name" value="Cyano_PEP"/>
</dbReference>
<feature type="signal peptide" evidence="1">
    <location>
        <begin position="1"/>
        <end position="24"/>
    </location>
</feature>
<gene>
    <name evidence="3" type="ordered locus">PCC7424_1903</name>
</gene>
<evidence type="ECO:0000256" key="1">
    <source>
        <dbReference type="SAM" id="SignalP"/>
    </source>
</evidence>
<dbReference type="InterPro" id="IPR013424">
    <property type="entry name" value="Ice-binding_C"/>
</dbReference>
<dbReference type="KEGG" id="cyc:PCC7424_1903"/>
<dbReference type="RefSeq" id="WP_012599278.1">
    <property type="nucleotide sequence ID" value="NC_011729.1"/>
</dbReference>
<dbReference type="NCBIfam" id="TIGR04155">
    <property type="entry name" value="cyano_PEP"/>
    <property type="match status" value="1"/>
</dbReference>
<sequence>MNYRNLSLLLATSFAFLFPTSAQALDFVNTLTIPGDTTDLFPLNGGSGGANVNRLGMFSDLYYDRHQNVYYGLSDRGPGGGVIPYETRVQKFTLDVDSNTGAISNFAIQETIVFNNNGNSFNGLNPQLLNGNSSNLGMSFDPEGFVVGYNGNFYISDEYGPSVYEFSPNGSFIRSFLIPENLIPKESNGTPNYLNGRPTIVNGRQDNRGFEGLAMSPDGSKLYAMLQDPLVNEGSPDGRYSGNLRLVEFDTQTGESTAQYIYTLESLAEINDRLDPSSDFSATAQGRNIGISAIAALNDSEFLVLERDNRGFGVEDPTLPSNPLVGSKRVYKISLVGATDVSNISLAGTNNLPVGITPVSKSLFLDVASSLTAAGEIVPEKLEGLTIGPQLANGNYALLLGTDNDFSVTQDSGLTQYNVCTNGTTADDSIPINGSCPTGLDLIPGYLYSYNVSATELGNYVPPQTIPEPLTIFGVGTALSFGTLFKRKQSLKRK</sequence>
<dbReference type="Gene3D" id="2.120.10.30">
    <property type="entry name" value="TolB, C-terminal domain"/>
    <property type="match status" value="1"/>
</dbReference>
<dbReference type="eggNOG" id="COG4222">
    <property type="taxonomic scope" value="Bacteria"/>
</dbReference>
<accession>B7KDN3</accession>
<organism evidence="3 4">
    <name type="scientific">Gloeothece citriformis (strain PCC 7424)</name>
    <name type="common">Cyanothece sp. (strain PCC 7424)</name>
    <dbReference type="NCBI Taxonomy" id="65393"/>
    <lineage>
        <taxon>Bacteria</taxon>
        <taxon>Bacillati</taxon>
        <taxon>Cyanobacteriota</taxon>
        <taxon>Cyanophyceae</taxon>
        <taxon>Oscillatoriophycideae</taxon>
        <taxon>Chroococcales</taxon>
        <taxon>Aphanothecaceae</taxon>
        <taxon>Gloeothece</taxon>
        <taxon>Gloeothece citriformis</taxon>
    </lineage>
</organism>
<keyword evidence="4" id="KW-1185">Reference proteome</keyword>
<evidence type="ECO:0000313" key="3">
    <source>
        <dbReference type="EMBL" id="ACK70335.1"/>
    </source>
</evidence>
<feature type="domain" description="Phytase-like" evidence="2">
    <location>
        <begin position="54"/>
        <end position="406"/>
    </location>
</feature>
<protein>
    <recommendedName>
        <fullName evidence="2">Phytase-like domain-containing protein</fullName>
    </recommendedName>
</protein>
<dbReference type="PANTHER" id="PTHR37957:SF1">
    <property type="entry name" value="PHYTASE-LIKE DOMAIN-CONTAINING PROTEIN"/>
    <property type="match status" value="1"/>
</dbReference>
<dbReference type="HOGENOM" id="CLU_552888_0_0_3"/>
<dbReference type="SUPFAM" id="SSF63829">
    <property type="entry name" value="Calcium-dependent phosphotriesterase"/>
    <property type="match status" value="2"/>
</dbReference>